<keyword evidence="3" id="KW-1185">Reference proteome</keyword>
<dbReference type="InterPro" id="IPR027417">
    <property type="entry name" value="P-loop_NTPase"/>
</dbReference>
<gene>
    <name evidence="2" type="ORF">F7O44_24505</name>
</gene>
<dbReference type="Proteomes" id="UP000460435">
    <property type="component" value="Unassembled WGS sequence"/>
</dbReference>
<evidence type="ECO:0000256" key="1">
    <source>
        <dbReference type="SAM" id="MobiDB-lite"/>
    </source>
</evidence>
<dbReference type="Pfam" id="PF12846">
    <property type="entry name" value="AAA_10"/>
    <property type="match status" value="1"/>
</dbReference>
<evidence type="ECO:0000313" key="3">
    <source>
        <dbReference type="Proteomes" id="UP000460435"/>
    </source>
</evidence>
<dbReference type="EMBL" id="WLZY01000010">
    <property type="protein sequence ID" value="NDL60240.1"/>
    <property type="molecule type" value="Genomic_DNA"/>
</dbReference>
<evidence type="ECO:0000313" key="2">
    <source>
        <dbReference type="EMBL" id="NDL60240.1"/>
    </source>
</evidence>
<feature type="region of interest" description="Disordered" evidence="1">
    <location>
        <begin position="809"/>
        <end position="853"/>
    </location>
</feature>
<organism evidence="2 3">
    <name type="scientific">Phytoactinopolyspora mesophila</name>
    <dbReference type="NCBI Taxonomy" id="2650750"/>
    <lineage>
        <taxon>Bacteria</taxon>
        <taxon>Bacillati</taxon>
        <taxon>Actinomycetota</taxon>
        <taxon>Actinomycetes</taxon>
        <taxon>Jiangellales</taxon>
        <taxon>Jiangellaceae</taxon>
        <taxon>Phytoactinopolyspora</taxon>
    </lineage>
</organism>
<reference evidence="2 3" key="1">
    <citation type="submission" date="2019-11" db="EMBL/GenBank/DDBJ databases">
        <authorList>
            <person name="Li X.-J."/>
            <person name="Feng X.-M."/>
        </authorList>
    </citation>
    <scope>NUCLEOTIDE SEQUENCE [LARGE SCALE GENOMIC DNA]</scope>
    <source>
        <strain evidence="2 3">XMNu-373</strain>
    </source>
</reference>
<accession>A0A7K3MAN3</accession>
<comment type="caution">
    <text evidence="2">The sequence shown here is derived from an EMBL/GenBank/DDBJ whole genome shotgun (WGS) entry which is preliminary data.</text>
</comment>
<feature type="compositionally biased region" description="Basic and acidic residues" evidence="1">
    <location>
        <begin position="813"/>
        <end position="823"/>
    </location>
</feature>
<name>A0A7K3MAN3_9ACTN</name>
<feature type="compositionally biased region" description="Basic and acidic residues" evidence="1">
    <location>
        <begin position="837"/>
        <end position="853"/>
    </location>
</feature>
<dbReference type="RefSeq" id="WP_162452937.1">
    <property type="nucleotide sequence ID" value="NZ_WLZY01000010.1"/>
</dbReference>
<sequence length="853" mass="91616">MTERDRREPLWPTYVRTSLPGGRLAGVDSSMWLYRRVPTAPVSDARTPADALQASTPLFSALEELAAMPSIRVPRRGMARASYRHVHLLAVNVPRLYVPPREHPLAGYLASNHSKTEIDQRTLLLGVRLIANVGGTGGIRAAVDSVVETLVSGGTPISDFDRDYHSVSAALARCGLSEPPAGDRKLAESWFNHGRNPDCFTLPHLDHLHVFASSEGARLAEEFGRHDCGAWPPIPRHHTLAFGAVHEFDLPHVDARDSRAWWAAALLDSGAVAVSVRGLVEPAKVTRNELRRRRRQYIADVTERSSQGKMDRAEQDEMLDELTRAEDIYAGGGTPTLTDASVLVAFSGRDASGSFDLTGAGPTSLSLLNMENRHAAALAETMLCSRTRANPYLHDLPIQTIACSGISSLSTVGDKVGALLGFTERDRQPAYLDQTAAVDADSVPIMVVAGQSGSGKTITMLNLADQFARTRNAHGEQTPVIILDPKHASFHDDAIRASGGQVASLDDLASSDGIFDPLRFSATKEVGVELAANMLMSVNPWGSVKADYETPLLRALSYGATNGAGCVGEALTIASSAGQAEDQLIQPVFDLANASPMFRACVGVRPGTEALRVAGGITLIRVGSSHIELPDPGAPASEMSVGQRVGLAIVRMMVFGSAMALAGREGVLAMDEAWMMLSAGRSEVERLGRLARSQNFLPMMFTQRITDALEASLAGYISRGLILPIQDESEAVAACKLFNLEPTPARLRRLMAKASLANSDDAPNWDSMRALRGSSGEMLRGAVGIYVDLAGNAVPTEITIPRSFLTKASTNPEDIRRREEAKRVAGLPESNGPDIGAAKRDPGNEPREAWMTW</sequence>
<proteinExistence type="predicted"/>
<protein>
    <submittedName>
        <fullName evidence="2">Uncharacterized protein</fullName>
    </submittedName>
</protein>
<dbReference type="Gene3D" id="3.40.50.300">
    <property type="entry name" value="P-loop containing nucleotide triphosphate hydrolases"/>
    <property type="match status" value="1"/>
</dbReference>
<dbReference type="SUPFAM" id="SSF52540">
    <property type="entry name" value="P-loop containing nucleoside triphosphate hydrolases"/>
    <property type="match status" value="1"/>
</dbReference>
<dbReference type="AlphaFoldDB" id="A0A7K3MAN3"/>